<sequence>METRTLVLVEDDELADEVLRVAAAAGCEVDRVWDIAEARRRWAAAPLVLVGADTLPRLPEAGLGRRRGVLAVSTSPLPEGNWRAAVLLGVDRVVTLPGDDELLVTALADATEPPATRAAPVVGVLGGRGGAGASTFAASVAWASARWGGHPLLVDCDPLGGGLDLALGMEKVSGLRWSGCSTATGRLTASTLRSALPAVDEGAGRLTVLSCDRPSAGGAPTEPPSPEALLAVLDAGHRAGEPVVLDLPRELPPAVVACLWRLTLCVLVVPAEVRACAAAGALVRRLTHHGCEPRLVVRGPAPGGLTARDVSTAVGVPVLTTMRPEPGLAGRLDRGAFRGRPRGPLATAAERVLGAAGPSAAQGSAA</sequence>
<name>A0ABT1JJM2_ACTCY</name>
<dbReference type="SUPFAM" id="SSF52540">
    <property type="entry name" value="P-loop containing nucleoside triphosphate hydrolases"/>
    <property type="match status" value="1"/>
</dbReference>
<evidence type="ECO:0000259" key="1">
    <source>
        <dbReference type="Pfam" id="PF26563"/>
    </source>
</evidence>
<dbReference type="EMBL" id="AUBJ02000001">
    <property type="protein sequence ID" value="MCP2332712.1"/>
    <property type="molecule type" value="Genomic_DNA"/>
</dbReference>
<dbReference type="RefSeq" id="WP_026417641.1">
    <property type="nucleotide sequence ID" value="NZ_AUBJ02000001.1"/>
</dbReference>
<reference evidence="2 3" key="2">
    <citation type="submission" date="2022-06" db="EMBL/GenBank/DDBJ databases">
        <title>Genomic Encyclopedia of Type Strains, Phase I: the one thousand microbial genomes (KMG-I) project.</title>
        <authorList>
            <person name="Kyrpides N."/>
        </authorList>
    </citation>
    <scope>NUCLEOTIDE SEQUENCE [LARGE SCALE GENOMIC DNA]</scope>
    <source>
        <strain evidence="2 3">DSM 43889</strain>
    </source>
</reference>
<dbReference type="PANTHER" id="PTHR43384">
    <property type="entry name" value="SEPTUM SITE-DETERMINING PROTEIN MIND HOMOLOG, CHLOROPLASTIC-RELATED"/>
    <property type="match status" value="1"/>
</dbReference>
<dbReference type="Gene3D" id="3.40.50.300">
    <property type="entry name" value="P-loop containing nucleotide triphosphate hydrolases"/>
    <property type="match status" value="1"/>
</dbReference>
<accession>A0ABT1JJM2</accession>
<dbReference type="Pfam" id="PF26563">
    <property type="entry name" value="Rv3660c_N"/>
    <property type="match status" value="1"/>
</dbReference>
<evidence type="ECO:0000313" key="2">
    <source>
        <dbReference type="EMBL" id="MCP2332712.1"/>
    </source>
</evidence>
<proteinExistence type="predicted"/>
<organism evidence="2 3">
    <name type="scientific">Actinoalloteichus caeruleus DSM 43889</name>
    <dbReference type="NCBI Taxonomy" id="1120930"/>
    <lineage>
        <taxon>Bacteria</taxon>
        <taxon>Bacillati</taxon>
        <taxon>Actinomycetota</taxon>
        <taxon>Actinomycetes</taxon>
        <taxon>Pseudonocardiales</taxon>
        <taxon>Pseudonocardiaceae</taxon>
        <taxon>Actinoalloteichus</taxon>
        <taxon>Actinoalloteichus cyanogriseus</taxon>
    </lineage>
</organism>
<dbReference type="InterPro" id="IPR059050">
    <property type="entry name" value="Rv3660c_N"/>
</dbReference>
<feature type="domain" description="Rv3660c-like CheY-like N-terminal" evidence="1">
    <location>
        <begin position="8"/>
        <end position="116"/>
    </location>
</feature>
<dbReference type="InterPro" id="IPR027417">
    <property type="entry name" value="P-loop_NTPase"/>
</dbReference>
<dbReference type="PANTHER" id="PTHR43384:SF11">
    <property type="entry name" value="SEPTUM SITE DETERMINING PROTEIN"/>
    <property type="match status" value="1"/>
</dbReference>
<comment type="caution">
    <text evidence="2">The sequence shown here is derived from an EMBL/GenBank/DDBJ whole genome shotgun (WGS) entry which is preliminary data.</text>
</comment>
<keyword evidence="3" id="KW-1185">Reference proteome</keyword>
<evidence type="ECO:0000313" key="3">
    <source>
        <dbReference type="Proteomes" id="UP000791080"/>
    </source>
</evidence>
<protein>
    <submittedName>
        <fullName evidence="2">Helicase/secretion neighborhood CpaE-like protein</fullName>
    </submittedName>
</protein>
<dbReference type="NCBIfam" id="TIGR03815">
    <property type="entry name" value="CpaE_hom_Actino"/>
    <property type="match status" value="1"/>
</dbReference>
<dbReference type="InterPro" id="IPR050625">
    <property type="entry name" value="ParA/MinD_ATPase"/>
</dbReference>
<dbReference type="InterPro" id="IPR022521">
    <property type="entry name" value="Rv3660c"/>
</dbReference>
<dbReference type="Proteomes" id="UP000791080">
    <property type="component" value="Unassembled WGS sequence"/>
</dbReference>
<reference evidence="2 3" key="1">
    <citation type="submission" date="2013-07" db="EMBL/GenBank/DDBJ databases">
        <authorList>
            <consortium name="DOE Joint Genome Institute"/>
            <person name="Reeve W."/>
            <person name="Huntemann M."/>
            <person name="Han J."/>
            <person name="Chen A."/>
            <person name="Kyrpides N."/>
            <person name="Mavromatis K."/>
            <person name="Markowitz V."/>
            <person name="Palaniappan K."/>
            <person name="Ivanova N."/>
            <person name="Schaumberg A."/>
            <person name="Pati A."/>
            <person name="Liolios K."/>
            <person name="Nordberg H.P."/>
            <person name="Cantor M.N."/>
            <person name="Hua S.X."/>
            <person name="Woyke T."/>
        </authorList>
    </citation>
    <scope>NUCLEOTIDE SEQUENCE [LARGE SCALE GENOMIC DNA]</scope>
    <source>
        <strain evidence="2 3">DSM 43889</strain>
    </source>
</reference>
<gene>
    <name evidence="2" type="ORF">G443_002982</name>
</gene>